<dbReference type="PANTHER" id="PTHR33966">
    <property type="entry name" value="PROTEIN ODR-4 HOMOLOG"/>
    <property type="match status" value="1"/>
</dbReference>
<sequence length="522" mass="56131">MSTKRTLALDAPLREYLAACVRQRKTFYLGLLIGQASVSSPADTVVAAVQVPSELGECCAMSLPPMCSLIVWLAMLWLKQTTTNTHNPLKTCQQTGCRTTPSRRVVTERHLCDEGFRSSSSAELWLLMLCQVDRLLPGGLTVLGLFVVSVDNARTVFDQASCYLRAVAEALAVPVNFQATGDDSSVYYILHLSPTTSQQTCKAYHSINDAPKTNVVPADLKPLPASFEPIKYVANVAVNETLAFTPITAAEGDDAIAIVERRMEEVTEQLVPLAAKVLQAIGVPMAKSLSASSTDNEVMLLSPLSEQLPQDVAVDSKQTLVGSLNGTISCLAFVSAAEADPFQSAVHYLKRDFVKSLRLRMELVLEKWADDAVEVAELQQQFLFRDGGNVCLPRRAAMTWQSTVLPTSARLTTSLHVFPDDDFPVAVRNALEILGVPGAATDSASEEDDSKASQMADHASSLAFLEEDPVDHDVAAAARRGTQHAAAASPPITAVGTSHSTLLLALALLVVIVAIALQMLMK</sequence>
<dbReference type="PANTHER" id="PTHR33966:SF1">
    <property type="entry name" value="PROTEIN ODR-4 HOMOLOG"/>
    <property type="match status" value="1"/>
</dbReference>
<evidence type="ECO:0000313" key="7">
    <source>
        <dbReference type="EMBL" id="DAZ97985.1"/>
    </source>
</evidence>
<dbReference type="GO" id="GO:0016020">
    <property type="term" value="C:membrane"/>
    <property type="evidence" value="ECO:0007669"/>
    <property type="project" value="UniProtKB-SubCell"/>
</dbReference>
<proteinExistence type="inferred from homology"/>
<dbReference type="Proteomes" id="UP001146120">
    <property type="component" value="Unassembled WGS sequence"/>
</dbReference>
<feature type="transmembrane region" description="Helical" evidence="6">
    <location>
        <begin position="502"/>
        <end position="521"/>
    </location>
</feature>
<dbReference type="Pfam" id="PF14778">
    <property type="entry name" value="ODR4-like"/>
    <property type="match status" value="1"/>
</dbReference>
<evidence type="ECO:0000256" key="5">
    <source>
        <dbReference type="ARBA" id="ARBA00023136"/>
    </source>
</evidence>
<protein>
    <submittedName>
        <fullName evidence="7">Uncharacterized protein</fullName>
    </submittedName>
</protein>
<keyword evidence="5 6" id="KW-0472">Membrane</keyword>
<dbReference type="AlphaFoldDB" id="A0AAV2YSS3"/>
<keyword evidence="3 6" id="KW-0812">Transmembrane</keyword>
<dbReference type="EMBL" id="DAKRPA010000119">
    <property type="protein sequence ID" value="DAZ97985.1"/>
    <property type="molecule type" value="Genomic_DNA"/>
</dbReference>
<evidence type="ECO:0000256" key="3">
    <source>
        <dbReference type="ARBA" id="ARBA00022692"/>
    </source>
</evidence>
<comment type="similarity">
    <text evidence="2">Belongs to the ODR-4 family.</text>
</comment>
<keyword evidence="8" id="KW-1185">Reference proteome</keyword>
<evidence type="ECO:0000313" key="8">
    <source>
        <dbReference type="Proteomes" id="UP001146120"/>
    </source>
</evidence>
<comment type="caution">
    <text evidence="7">The sequence shown here is derived from an EMBL/GenBank/DDBJ whole genome shotgun (WGS) entry which is preliminary data.</text>
</comment>
<evidence type="ECO:0000256" key="1">
    <source>
        <dbReference type="ARBA" id="ARBA00004370"/>
    </source>
</evidence>
<dbReference type="GO" id="GO:0012505">
    <property type="term" value="C:endomembrane system"/>
    <property type="evidence" value="ECO:0007669"/>
    <property type="project" value="TreeGrafter"/>
</dbReference>
<accession>A0AAV2YSS3</accession>
<evidence type="ECO:0000256" key="4">
    <source>
        <dbReference type="ARBA" id="ARBA00022989"/>
    </source>
</evidence>
<evidence type="ECO:0000256" key="2">
    <source>
        <dbReference type="ARBA" id="ARBA00010131"/>
    </source>
</evidence>
<name>A0AAV2YSS3_9STRA</name>
<reference evidence="7" key="2">
    <citation type="journal article" date="2023" name="Microbiol Resour">
        <title>Decontamination and Annotation of the Draft Genome Sequence of the Oomycete Lagenidium giganteum ARSEF 373.</title>
        <authorList>
            <person name="Morgan W.R."/>
            <person name="Tartar A."/>
        </authorList>
    </citation>
    <scope>NUCLEOTIDE SEQUENCE</scope>
    <source>
        <strain evidence="7">ARSEF 373</strain>
    </source>
</reference>
<evidence type="ECO:0000256" key="6">
    <source>
        <dbReference type="SAM" id="Phobius"/>
    </source>
</evidence>
<keyword evidence="4 6" id="KW-1133">Transmembrane helix</keyword>
<reference evidence="7" key="1">
    <citation type="submission" date="2022-11" db="EMBL/GenBank/DDBJ databases">
        <authorList>
            <person name="Morgan W.R."/>
            <person name="Tartar A."/>
        </authorList>
    </citation>
    <scope>NUCLEOTIDE SEQUENCE</scope>
    <source>
        <strain evidence="7">ARSEF 373</strain>
    </source>
</reference>
<gene>
    <name evidence="7" type="ORF">N0F65_005143</name>
</gene>
<organism evidence="7 8">
    <name type="scientific">Lagenidium giganteum</name>
    <dbReference type="NCBI Taxonomy" id="4803"/>
    <lineage>
        <taxon>Eukaryota</taxon>
        <taxon>Sar</taxon>
        <taxon>Stramenopiles</taxon>
        <taxon>Oomycota</taxon>
        <taxon>Peronosporomycetes</taxon>
        <taxon>Pythiales</taxon>
        <taxon>Pythiaceae</taxon>
    </lineage>
</organism>
<dbReference type="GO" id="GO:0008104">
    <property type="term" value="P:intracellular protein localization"/>
    <property type="evidence" value="ECO:0007669"/>
    <property type="project" value="TreeGrafter"/>
</dbReference>
<dbReference type="InterPro" id="IPR029454">
    <property type="entry name" value="ODR-4-like"/>
</dbReference>
<comment type="subcellular location">
    <subcellularLocation>
        <location evidence="1">Membrane</location>
    </subcellularLocation>
</comment>